<evidence type="ECO:0000313" key="4">
    <source>
        <dbReference type="Proteomes" id="UP000266895"/>
    </source>
</evidence>
<organism evidence="3 4">
    <name type="scientific">Actinomyces howellii</name>
    <dbReference type="NCBI Taxonomy" id="52771"/>
    <lineage>
        <taxon>Bacteria</taxon>
        <taxon>Bacillati</taxon>
        <taxon>Actinomycetota</taxon>
        <taxon>Actinomycetes</taxon>
        <taxon>Actinomycetales</taxon>
        <taxon>Actinomycetaceae</taxon>
        <taxon>Actinomyces</taxon>
    </lineage>
</organism>
<dbReference type="Proteomes" id="UP000266895">
    <property type="component" value="Chromosome"/>
</dbReference>
<proteinExistence type="predicted"/>
<gene>
    <name evidence="3" type="ORF">NCTC11636_01126</name>
</gene>
<dbReference type="Pfam" id="PF13612">
    <property type="entry name" value="DDE_Tnp_1_3"/>
    <property type="match status" value="1"/>
</dbReference>
<feature type="compositionally biased region" description="Basic and acidic residues" evidence="1">
    <location>
        <begin position="284"/>
        <end position="301"/>
    </location>
</feature>
<sequence length="379" mass="41632">MDTDLETLATSLYVTVDDLLKAHPEVAPQRPEVGIAPAVTDAEVITLAVMQALLGHASERRWLRHARKHLSGMFPRIPGQSGWNKRLRALQATMAWLISTLARSTSTWSEDLWLADSTPVECARSRPTVRRSDLAGWAGYGYCASHSRWFWGLRLHMVTTPDGLPVTWALTSPTDDEREVLRDMLARLPATSGQALLTDKGYRSKKLETELDQWGVTLVRPAARGEAMAAFNVLFGALGAPRRARRGPQTRQGRAGTPAPENRARLRHPQGPAVPGTPQGPHPSRRDHPSHPTRPRPDRSHLAQPPHRRTSPALTDRLRPLTPPWSAGCFSDCAFRCVRPLVCGLGARVLAFDLVGGAVAEGRAETCLIEPFSSEEAVV</sequence>
<dbReference type="NCBIfam" id="NF033520">
    <property type="entry name" value="transpos_IS982"/>
    <property type="match status" value="1"/>
</dbReference>
<feature type="domain" description="Transposase DDE" evidence="2">
    <location>
        <begin position="112"/>
        <end position="221"/>
    </location>
</feature>
<feature type="region of interest" description="Disordered" evidence="1">
    <location>
        <begin position="242"/>
        <end position="318"/>
    </location>
</feature>
<dbReference type="EMBL" id="LR134350">
    <property type="protein sequence ID" value="VEG27701.1"/>
    <property type="molecule type" value="Genomic_DNA"/>
</dbReference>
<evidence type="ECO:0000256" key="1">
    <source>
        <dbReference type="SAM" id="MobiDB-lite"/>
    </source>
</evidence>
<dbReference type="KEGG" id="ahw:NCTC11636_01126"/>
<dbReference type="AlphaFoldDB" id="A0A3S4RAJ8"/>
<evidence type="ECO:0000313" key="3">
    <source>
        <dbReference type="EMBL" id="VEG27701.1"/>
    </source>
</evidence>
<name>A0A3S4RAJ8_9ACTO</name>
<evidence type="ECO:0000259" key="2">
    <source>
        <dbReference type="Pfam" id="PF13612"/>
    </source>
</evidence>
<keyword evidence="4" id="KW-1185">Reference proteome</keyword>
<accession>A0A3S4RAJ8</accession>
<reference evidence="3 4" key="1">
    <citation type="submission" date="2018-12" db="EMBL/GenBank/DDBJ databases">
        <authorList>
            <consortium name="Pathogen Informatics"/>
        </authorList>
    </citation>
    <scope>NUCLEOTIDE SEQUENCE [LARGE SCALE GENOMIC DNA]</scope>
    <source>
        <strain evidence="3 4">NCTC11636</strain>
    </source>
</reference>
<protein>
    <submittedName>
        <fullName evidence="3">Transposase DDE domain</fullName>
    </submittedName>
</protein>
<dbReference type="InterPro" id="IPR025668">
    <property type="entry name" value="Tnp_DDE_dom"/>
</dbReference>